<organism evidence="5 6">
    <name type="scientific">Pichia kluyveri</name>
    <name type="common">Yeast</name>
    <dbReference type="NCBI Taxonomy" id="36015"/>
    <lineage>
        <taxon>Eukaryota</taxon>
        <taxon>Fungi</taxon>
        <taxon>Dikarya</taxon>
        <taxon>Ascomycota</taxon>
        <taxon>Saccharomycotina</taxon>
        <taxon>Pichiomycetes</taxon>
        <taxon>Pichiales</taxon>
        <taxon>Pichiaceae</taxon>
        <taxon>Pichia</taxon>
    </lineage>
</organism>
<reference evidence="5 6" key="1">
    <citation type="journal article" date="2023" name="Elife">
        <title>Identification of key yeast species and microbe-microbe interactions impacting larval growth of Drosophila in the wild.</title>
        <authorList>
            <person name="Mure A."/>
            <person name="Sugiura Y."/>
            <person name="Maeda R."/>
            <person name="Honda K."/>
            <person name="Sakurai N."/>
            <person name="Takahashi Y."/>
            <person name="Watada M."/>
            <person name="Katoh T."/>
            <person name="Gotoh A."/>
            <person name="Gotoh Y."/>
            <person name="Taniguchi I."/>
            <person name="Nakamura K."/>
            <person name="Hayashi T."/>
            <person name="Katayama T."/>
            <person name="Uemura T."/>
            <person name="Hattori Y."/>
        </authorList>
    </citation>
    <scope>NUCLEOTIDE SEQUENCE [LARGE SCALE GENOMIC DNA]</scope>
    <source>
        <strain evidence="5 6">PK-24</strain>
    </source>
</reference>
<dbReference type="PANTHER" id="PTHR13501:SF8">
    <property type="entry name" value="LARGE RIBOSOMAL SUBUNIT PROTEIN UL22M"/>
    <property type="match status" value="1"/>
</dbReference>
<dbReference type="GO" id="GO:0003735">
    <property type="term" value="F:structural constituent of ribosome"/>
    <property type="evidence" value="ECO:0007669"/>
    <property type="project" value="InterPro"/>
</dbReference>
<keyword evidence="6" id="KW-1185">Reference proteome</keyword>
<dbReference type="PANTHER" id="PTHR13501">
    <property type="entry name" value="CHLOROPLAST 50S RIBOSOMAL PROTEIN L22-RELATED"/>
    <property type="match status" value="1"/>
</dbReference>
<dbReference type="SUPFAM" id="SSF54843">
    <property type="entry name" value="Ribosomal protein L22"/>
    <property type="match status" value="1"/>
</dbReference>
<dbReference type="InterPro" id="IPR001063">
    <property type="entry name" value="Ribosomal_uL22"/>
</dbReference>
<evidence type="ECO:0000256" key="3">
    <source>
        <dbReference type="ARBA" id="ARBA00023274"/>
    </source>
</evidence>
<protein>
    <submittedName>
        <fullName evidence="5">Mitochondrial 54S ribosomal protein YmL22</fullName>
    </submittedName>
</protein>
<keyword evidence="2 4" id="KW-0689">Ribosomal protein</keyword>
<evidence type="ECO:0000256" key="4">
    <source>
        <dbReference type="RuleBase" id="RU004005"/>
    </source>
</evidence>
<gene>
    <name evidence="5" type="ORF">DAPK24_005000</name>
</gene>
<dbReference type="EMBL" id="BTGB01000001">
    <property type="protein sequence ID" value="GMM43925.1"/>
    <property type="molecule type" value="Genomic_DNA"/>
</dbReference>
<evidence type="ECO:0000313" key="6">
    <source>
        <dbReference type="Proteomes" id="UP001378960"/>
    </source>
</evidence>
<accession>A0AAV5QY92</accession>
<dbReference type="GO" id="GO:0005762">
    <property type="term" value="C:mitochondrial large ribosomal subunit"/>
    <property type="evidence" value="ECO:0007669"/>
    <property type="project" value="TreeGrafter"/>
</dbReference>
<name>A0AAV5QY92_PICKL</name>
<dbReference type="InterPro" id="IPR036394">
    <property type="entry name" value="Ribosomal_uL22_sf"/>
</dbReference>
<dbReference type="GO" id="GO:0006412">
    <property type="term" value="P:translation"/>
    <property type="evidence" value="ECO:0007669"/>
    <property type="project" value="InterPro"/>
</dbReference>
<dbReference type="Proteomes" id="UP001378960">
    <property type="component" value="Unassembled WGS sequence"/>
</dbReference>
<evidence type="ECO:0000313" key="5">
    <source>
        <dbReference type="EMBL" id="GMM43925.1"/>
    </source>
</evidence>
<dbReference type="Pfam" id="PF00237">
    <property type="entry name" value="Ribosomal_L22"/>
    <property type="match status" value="1"/>
</dbReference>
<dbReference type="InterPro" id="IPR047867">
    <property type="entry name" value="Ribosomal_uL22_bac/org-type"/>
</dbReference>
<keyword evidence="3 4" id="KW-0687">Ribonucleoprotein</keyword>
<sequence>MVLTFTRLPNTLNSFRNAIAFSNKVRFLATKPADSLFSDLTKSVDEKNKLNKNNNNNSVAVADENDAATIQYVSPENDSKLQEFLNPKPYLTINTLLTPLKREIYLANVSKNGFFKNNELTKLKDGNSYTLKLTNDQIQALEPSIYLRSWRIKASIKKTNIVLRALKDLPLKKAITQLHFMEKKVARDLVEMLERGVKDAEKMNYNVDDLYIAESWVHTDGSWVKRVDCKGRGRAGVLTFKWVSVRFLLKTKQTKNRLAYLANKRDSQKSVSSFITNGKIRGNAPGFYRW</sequence>
<dbReference type="AlphaFoldDB" id="A0AAV5QY92"/>
<comment type="caution">
    <text evidence="5">The sequence shown here is derived from an EMBL/GenBank/DDBJ whole genome shotgun (WGS) entry which is preliminary data.</text>
</comment>
<proteinExistence type="inferred from homology"/>
<evidence type="ECO:0000256" key="1">
    <source>
        <dbReference type="ARBA" id="ARBA00009451"/>
    </source>
</evidence>
<dbReference type="Gene3D" id="3.90.470.10">
    <property type="entry name" value="Ribosomal protein L22/L17"/>
    <property type="match status" value="1"/>
</dbReference>
<comment type="similarity">
    <text evidence="1 4">Belongs to the universal ribosomal protein uL22 family.</text>
</comment>
<evidence type="ECO:0000256" key="2">
    <source>
        <dbReference type="ARBA" id="ARBA00022980"/>
    </source>
</evidence>